<proteinExistence type="predicted"/>
<dbReference type="AlphaFoldDB" id="A0A382NMI3"/>
<feature type="domain" description="CMP/dCMP-type deaminase" evidence="3">
    <location>
        <begin position="1"/>
        <end position="108"/>
    </location>
</feature>
<name>A0A382NMI3_9ZZZZ</name>
<evidence type="ECO:0000256" key="1">
    <source>
        <dbReference type="ARBA" id="ARBA00022723"/>
    </source>
</evidence>
<organism evidence="4">
    <name type="scientific">marine metagenome</name>
    <dbReference type="NCBI Taxonomy" id="408172"/>
    <lineage>
        <taxon>unclassified sequences</taxon>
        <taxon>metagenomes</taxon>
        <taxon>ecological metagenomes</taxon>
    </lineage>
</organism>
<dbReference type="Gene3D" id="3.40.140.10">
    <property type="entry name" value="Cytidine Deaminase, domain 2"/>
    <property type="match status" value="1"/>
</dbReference>
<keyword evidence="1" id="KW-0479">Metal-binding</keyword>
<dbReference type="PANTHER" id="PTHR11079">
    <property type="entry name" value="CYTOSINE DEAMINASE FAMILY MEMBER"/>
    <property type="match status" value="1"/>
</dbReference>
<dbReference type="InterPro" id="IPR002125">
    <property type="entry name" value="CMP_dCMP_dom"/>
</dbReference>
<accession>A0A382NMI3</accession>
<gene>
    <name evidence="4" type="ORF">METZ01_LOCUS314724</name>
</gene>
<dbReference type="PROSITE" id="PS51747">
    <property type="entry name" value="CYT_DCMP_DEAMINASES_2"/>
    <property type="match status" value="1"/>
</dbReference>
<feature type="non-terminal residue" evidence="4">
    <location>
        <position position="129"/>
    </location>
</feature>
<evidence type="ECO:0000259" key="3">
    <source>
        <dbReference type="PROSITE" id="PS51747"/>
    </source>
</evidence>
<protein>
    <recommendedName>
        <fullName evidence="3">CMP/dCMP-type deaminase domain-containing protein</fullName>
    </recommendedName>
</protein>
<evidence type="ECO:0000256" key="2">
    <source>
        <dbReference type="ARBA" id="ARBA00022833"/>
    </source>
</evidence>
<sequence length="129" mass="14203">MNLAFNLARDRSGLTGDNPSVGCVIVKNDEIISIGQTGLKGTPHAEFNAIKSCRKNLKGSTLYVSLEPCTHYGKTPPCSKLIIKSKIKKVIFSIIDIDKRARGKSIKLFKSKNILVKKGLLKKEGNKIY</sequence>
<evidence type="ECO:0000313" key="4">
    <source>
        <dbReference type="EMBL" id="SVC61870.1"/>
    </source>
</evidence>
<dbReference type="PROSITE" id="PS00903">
    <property type="entry name" value="CYT_DCMP_DEAMINASES_1"/>
    <property type="match status" value="1"/>
</dbReference>
<dbReference type="InterPro" id="IPR016192">
    <property type="entry name" value="APOBEC/CMP_deaminase_Zn-bd"/>
</dbReference>
<dbReference type="Pfam" id="PF00383">
    <property type="entry name" value="dCMP_cyt_deam_1"/>
    <property type="match status" value="1"/>
</dbReference>
<dbReference type="PANTHER" id="PTHR11079:SF162">
    <property type="entry name" value="RIBOFLAVIN BIOSYNTHESIS PROTEIN PYRD, CHLOROPLASTIC"/>
    <property type="match status" value="1"/>
</dbReference>
<dbReference type="SUPFAM" id="SSF53927">
    <property type="entry name" value="Cytidine deaminase-like"/>
    <property type="match status" value="1"/>
</dbReference>
<reference evidence="4" key="1">
    <citation type="submission" date="2018-05" db="EMBL/GenBank/DDBJ databases">
        <authorList>
            <person name="Lanie J.A."/>
            <person name="Ng W.-L."/>
            <person name="Kazmierczak K.M."/>
            <person name="Andrzejewski T.M."/>
            <person name="Davidsen T.M."/>
            <person name="Wayne K.J."/>
            <person name="Tettelin H."/>
            <person name="Glass J.I."/>
            <person name="Rusch D."/>
            <person name="Podicherti R."/>
            <person name="Tsui H.-C.T."/>
            <person name="Winkler M.E."/>
        </authorList>
    </citation>
    <scope>NUCLEOTIDE SEQUENCE</scope>
</reference>
<dbReference type="GO" id="GO:0008835">
    <property type="term" value="F:diaminohydroxyphosphoribosylaminopyrimidine deaminase activity"/>
    <property type="evidence" value="ECO:0007669"/>
    <property type="project" value="TreeGrafter"/>
</dbReference>
<dbReference type="GO" id="GO:0008270">
    <property type="term" value="F:zinc ion binding"/>
    <property type="evidence" value="ECO:0007669"/>
    <property type="project" value="InterPro"/>
</dbReference>
<keyword evidence="2" id="KW-0862">Zinc</keyword>
<dbReference type="InterPro" id="IPR016193">
    <property type="entry name" value="Cytidine_deaminase-like"/>
</dbReference>
<dbReference type="EMBL" id="UINC01101227">
    <property type="protein sequence ID" value="SVC61870.1"/>
    <property type="molecule type" value="Genomic_DNA"/>
</dbReference>